<dbReference type="HAMAP" id="MF_01931">
    <property type="entry name" value="PurF"/>
    <property type="match status" value="1"/>
</dbReference>
<keyword evidence="7 10" id="KW-0460">Magnesium</keyword>
<dbReference type="Pfam" id="PF13537">
    <property type="entry name" value="GATase_7"/>
    <property type="match status" value="1"/>
</dbReference>
<keyword evidence="7 11" id="KW-0408">Iron</keyword>
<dbReference type="PANTHER" id="PTHR11907">
    <property type="entry name" value="AMIDOPHOSPHORIBOSYLTRANSFERASE"/>
    <property type="match status" value="1"/>
</dbReference>
<evidence type="ECO:0000256" key="9">
    <source>
        <dbReference type="PIRSR" id="PIRSR000485-1"/>
    </source>
</evidence>
<gene>
    <name evidence="7" type="primary">purF</name>
    <name evidence="13" type="ORF">C7445_1036</name>
</gene>
<comment type="cofactor">
    <cofactor evidence="7 11">
        <name>[4Fe-4S] cluster</name>
        <dbReference type="ChEBI" id="CHEBI:49883"/>
    </cofactor>
    <text evidence="7 11">Binds 1 [4Fe-4S] cluster per subunit.</text>
</comment>
<evidence type="ECO:0000256" key="6">
    <source>
        <dbReference type="ARBA" id="ARBA00022962"/>
    </source>
</evidence>
<evidence type="ECO:0000256" key="8">
    <source>
        <dbReference type="PIRNR" id="PIRNR000485"/>
    </source>
</evidence>
<reference evidence="13 14" key="1">
    <citation type="submission" date="2019-03" db="EMBL/GenBank/DDBJ databases">
        <title>Genomic Encyclopedia of Type Strains, Phase IV (KMG-IV): sequencing the most valuable type-strain genomes for metagenomic binning, comparative biology and taxonomic classification.</title>
        <authorList>
            <person name="Goeker M."/>
        </authorList>
    </citation>
    <scope>NUCLEOTIDE SEQUENCE [LARGE SCALE GENOMIC DNA]</scope>
    <source>
        <strain evidence="13 14">DSM 17974</strain>
    </source>
</reference>
<dbReference type="NCBIfam" id="TIGR01134">
    <property type="entry name" value="purF"/>
    <property type="match status" value="1"/>
</dbReference>
<dbReference type="InterPro" id="IPR005854">
    <property type="entry name" value="PurF"/>
</dbReference>
<dbReference type="Gene3D" id="3.60.20.10">
    <property type="entry name" value="Glutamine Phosphoribosylpyrophosphate, subunit 1, domain 1"/>
    <property type="match status" value="1"/>
</dbReference>
<evidence type="ECO:0000256" key="10">
    <source>
        <dbReference type="PIRSR" id="PIRSR000485-2"/>
    </source>
</evidence>
<dbReference type="GO" id="GO:0009113">
    <property type="term" value="P:purine nucleobase biosynthetic process"/>
    <property type="evidence" value="ECO:0007669"/>
    <property type="project" value="UniProtKB-UniRule"/>
</dbReference>
<proteinExistence type="inferred from homology"/>
<dbReference type="InterPro" id="IPR017932">
    <property type="entry name" value="GATase_2_dom"/>
</dbReference>
<evidence type="ECO:0000313" key="14">
    <source>
        <dbReference type="Proteomes" id="UP000294581"/>
    </source>
</evidence>
<dbReference type="InterPro" id="IPR035584">
    <property type="entry name" value="PurF_N"/>
</dbReference>
<feature type="binding site" evidence="7 11">
    <location>
        <position position="414"/>
    </location>
    <ligand>
        <name>[4Fe-4S] cluster</name>
        <dbReference type="ChEBI" id="CHEBI:49883"/>
    </ligand>
</feature>
<evidence type="ECO:0000256" key="1">
    <source>
        <dbReference type="ARBA" id="ARBA00005209"/>
    </source>
</evidence>
<dbReference type="InterPro" id="IPR029055">
    <property type="entry name" value="Ntn_hydrolases_N"/>
</dbReference>
<comment type="caution">
    <text evidence="13">The sequence shown here is derived from an EMBL/GenBank/DDBJ whole genome shotgun (WGS) entry which is preliminary data.</text>
</comment>
<dbReference type="GO" id="GO:0004044">
    <property type="term" value="F:amidophosphoribosyltransferase activity"/>
    <property type="evidence" value="ECO:0007669"/>
    <property type="project" value="UniProtKB-UniRule"/>
</dbReference>
<feature type="binding site" evidence="7 11">
    <location>
        <position position="468"/>
    </location>
    <ligand>
        <name>[4Fe-4S] cluster</name>
        <dbReference type="ChEBI" id="CHEBI:49883"/>
    </ligand>
</feature>
<dbReference type="SUPFAM" id="SSF53271">
    <property type="entry name" value="PRTase-like"/>
    <property type="match status" value="1"/>
</dbReference>
<evidence type="ECO:0000313" key="13">
    <source>
        <dbReference type="EMBL" id="TDY49964.1"/>
    </source>
</evidence>
<dbReference type="GO" id="GO:0006189">
    <property type="term" value="P:'de novo' IMP biosynthetic process"/>
    <property type="evidence" value="ECO:0007669"/>
    <property type="project" value="UniProtKB-UniRule"/>
</dbReference>
<evidence type="ECO:0000259" key="12">
    <source>
        <dbReference type="PROSITE" id="PS51278"/>
    </source>
</evidence>
<dbReference type="PROSITE" id="PS51278">
    <property type="entry name" value="GATASE_TYPE_2"/>
    <property type="match status" value="1"/>
</dbReference>
<comment type="pathway">
    <text evidence="1 7 8">Purine metabolism; IMP biosynthesis via de novo pathway; N(1)-(5-phospho-D-ribosyl)glycinamide from 5-phospho-alpha-D-ribose 1-diphosphate: step 1/2.</text>
</comment>
<comment type="catalytic activity">
    <reaction evidence="7 8">
        <text>5-phospho-beta-D-ribosylamine + L-glutamate + diphosphate = 5-phospho-alpha-D-ribose 1-diphosphate + L-glutamine + H2O</text>
        <dbReference type="Rhea" id="RHEA:14905"/>
        <dbReference type="ChEBI" id="CHEBI:15377"/>
        <dbReference type="ChEBI" id="CHEBI:29985"/>
        <dbReference type="ChEBI" id="CHEBI:33019"/>
        <dbReference type="ChEBI" id="CHEBI:58017"/>
        <dbReference type="ChEBI" id="CHEBI:58359"/>
        <dbReference type="ChEBI" id="CHEBI:58681"/>
        <dbReference type="EC" id="2.4.2.14"/>
    </reaction>
</comment>
<feature type="domain" description="Glutamine amidotransferase type-2" evidence="12">
    <location>
        <begin position="34"/>
        <end position="252"/>
    </location>
</feature>
<dbReference type="Pfam" id="PF00156">
    <property type="entry name" value="Pribosyltran"/>
    <property type="match status" value="1"/>
</dbReference>
<evidence type="ECO:0000256" key="4">
    <source>
        <dbReference type="ARBA" id="ARBA00022679"/>
    </source>
</evidence>
<feature type="binding site" evidence="7 11">
    <location>
        <position position="471"/>
    </location>
    <ligand>
        <name>[4Fe-4S] cluster</name>
        <dbReference type="ChEBI" id="CHEBI:49883"/>
    </ligand>
</feature>
<dbReference type="Proteomes" id="UP000294581">
    <property type="component" value="Unassembled WGS sequence"/>
</dbReference>
<evidence type="ECO:0000256" key="2">
    <source>
        <dbReference type="ARBA" id="ARBA00010138"/>
    </source>
</evidence>
<feature type="binding site" evidence="7 11">
    <location>
        <position position="268"/>
    </location>
    <ligand>
        <name>[4Fe-4S] cluster</name>
        <dbReference type="ChEBI" id="CHEBI:49883"/>
    </ligand>
</feature>
<dbReference type="AlphaFoldDB" id="A0A4R8LR44"/>
<keyword evidence="5 7" id="KW-0658">Purine biosynthesis</keyword>
<feature type="active site" description="Nucleophile" evidence="7 9">
    <location>
        <position position="34"/>
    </location>
</feature>
<feature type="binding site" evidence="7 10">
    <location>
        <position position="315"/>
    </location>
    <ligand>
        <name>Mg(2+)</name>
        <dbReference type="ChEBI" id="CHEBI:18420"/>
    </ligand>
</feature>
<dbReference type="InterPro" id="IPR029057">
    <property type="entry name" value="PRTase-like"/>
</dbReference>
<comment type="function">
    <text evidence="7">Catalyzes the formation of phosphoribosylamine from phosphoribosylpyrophosphate (PRPP) and glutamine.</text>
</comment>
<dbReference type="EC" id="2.4.2.14" evidence="7"/>
<dbReference type="PIRSF" id="PIRSF000485">
    <property type="entry name" value="Amd_phspho_trans"/>
    <property type="match status" value="1"/>
</dbReference>
<evidence type="ECO:0000256" key="11">
    <source>
        <dbReference type="PIRSR" id="PIRSR000485-3"/>
    </source>
</evidence>
<comment type="similarity">
    <text evidence="2 7 8">In the C-terminal section; belongs to the purine/pyrimidine phosphoribosyltransferase family.</text>
</comment>
<keyword evidence="4 7" id="KW-0808">Transferase</keyword>
<protein>
    <recommendedName>
        <fullName evidence="7">Amidophosphoribosyltransferase</fullName>
        <shortName evidence="7">ATase</shortName>
        <ecNumber evidence="7">2.4.2.14</ecNumber>
    </recommendedName>
    <alternativeName>
        <fullName evidence="7">Glutamine phosphoribosylpyrophosphate amidotransferase</fullName>
        <shortName evidence="7">GPATase</shortName>
    </alternativeName>
</protein>
<dbReference type="EMBL" id="SORF01000003">
    <property type="protein sequence ID" value="TDY49964.1"/>
    <property type="molecule type" value="Genomic_DNA"/>
</dbReference>
<sequence length="496" mass="54286">MRNAEMEGETDGVDEWHNMQAAYGDVDDRPHEECGVFGIYGHEQAVALTYYGLVALQHRGQEAAGITSTDGSHMFSHKGLGLLTDVFKSGELEQLKGHAAIGHVRYSTAGSNTIQNAQPIALSTHARNFAIAHNGNLVNARWLRIQLEQEGSLFQTTADTEVIAHLIAKAGVDDLTEAVILAANRIEGGFAFLILSDDELIALRDPLGLRPMVLGKLNDAYIVASESCALETVGATLIRDIEPGELIRITSAGLTSTRFAERRQRRMCTFEHVYFARPDSDVDGWNVHSVRKRLGKLLAERHPADGDIVIGVPDSSVSAAAGYAEASRLPLEMGLIKNKYIARTFIQPSQALRDTGVRLKLNAVRSIVEGKRVVLIDDSIVRGTTSRRIVRLLRGAGATQVHVRISSPPYVSPCHYGIDTAKEDELIAAKHSIEEIRDLIEADSLEFLTVDELMAGFNFAQGDPVPFCNACFTRRYPTELVDQGLNEEIEPIRIGG</sequence>
<organism evidence="13 14">
    <name type="scientific">Alicyclobacillus sacchari</name>
    <dbReference type="NCBI Taxonomy" id="392010"/>
    <lineage>
        <taxon>Bacteria</taxon>
        <taxon>Bacillati</taxon>
        <taxon>Bacillota</taxon>
        <taxon>Bacilli</taxon>
        <taxon>Bacillales</taxon>
        <taxon>Alicyclobacillaceae</taxon>
        <taxon>Alicyclobacillus</taxon>
    </lineage>
</organism>
<dbReference type="SUPFAM" id="SSF56235">
    <property type="entry name" value="N-terminal nucleophile aminohydrolases (Ntn hydrolases)"/>
    <property type="match status" value="1"/>
</dbReference>
<keyword evidence="7 10" id="KW-0479">Metal-binding</keyword>
<keyword evidence="7" id="KW-0004">4Fe-4S</keyword>
<name>A0A4R8LR44_9BACL</name>
<evidence type="ECO:0000256" key="5">
    <source>
        <dbReference type="ARBA" id="ARBA00022755"/>
    </source>
</evidence>
<comment type="cofactor">
    <cofactor evidence="7 10">
        <name>Mg(2+)</name>
        <dbReference type="ChEBI" id="CHEBI:18420"/>
    </cofactor>
    <text evidence="7 10">Binds 1 Mg(2+) ion per subunit.</text>
</comment>
<dbReference type="CDD" id="cd06223">
    <property type="entry name" value="PRTases_typeI"/>
    <property type="match status" value="1"/>
</dbReference>
<dbReference type="CDD" id="cd00715">
    <property type="entry name" value="GPATase_N"/>
    <property type="match status" value="1"/>
</dbReference>
<keyword evidence="6 7" id="KW-0315">Glutamine amidotransferase</keyword>
<dbReference type="UniPathway" id="UPA00074">
    <property type="reaction ID" value="UER00124"/>
</dbReference>
<evidence type="ECO:0000256" key="3">
    <source>
        <dbReference type="ARBA" id="ARBA00022676"/>
    </source>
</evidence>
<keyword evidence="14" id="KW-1185">Reference proteome</keyword>
<dbReference type="GO" id="GO:0051539">
    <property type="term" value="F:4 iron, 4 sulfur cluster binding"/>
    <property type="evidence" value="ECO:0007669"/>
    <property type="project" value="UniProtKB-KW"/>
</dbReference>
<dbReference type="Gene3D" id="3.40.50.2020">
    <property type="match status" value="1"/>
</dbReference>
<evidence type="ECO:0000256" key="7">
    <source>
        <dbReference type="HAMAP-Rule" id="MF_01931"/>
    </source>
</evidence>
<feature type="binding site" evidence="7 10">
    <location>
        <position position="378"/>
    </location>
    <ligand>
        <name>Mg(2+)</name>
        <dbReference type="ChEBI" id="CHEBI:18420"/>
    </ligand>
</feature>
<dbReference type="GO" id="GO:0000287">
    <property type="term" value="F:magnesium ion binding"/>
    <property type="evidence" value="ECO:0007669"/>
    <property type="project" value="UniProtKB-UniRule"/>
</dbReference>
<keyword evidence="3 7" id="KW-0328">Glycosyltransferase</keyword>
<keyword evidence="7 11" id="KW-0411">Iron-sulfur</keyword>
<accession>A0A4R8LR44</accession>
<feature type="binding site" evidence="7 10">
    <location>
        <position position="377"/>
    </location>
    <ligand>
        <name>Mg(2+)</name>
        <dbReference type="ChEBI" id="CHEBI:18420"/>
    </ligand>
</feature>
<dbReference type="InterPro" id="IPR000836">
    <property type="entry name" value="PRTase_dom"/>
</dbReference>